<dbReference type="RefSeq" id="WP_377379652.1">
    <property type="nucleotide sequence ID" value="NZ_JBHSSW010000017.1"/>
</dbReference>
<comment type="caution">
    <text evidence="3">The sequence shown here is derived from an EMBL/GenBank/DDBJ whole genome shotgun (WGS) entry which is preliminary data.</text>
</comment>
<reference evidence="4" key="1">
    <citation type="journal article" date="2019" name="Int. J. Syst. Evol. Microbiol.">
        <title>The Global Catalogue of Microorganisms (GCM) 10K type strain sequencing project: providing services to taxonomists for standard genome sequencing and annotation.</title>
        <authorList>
            <consortium name="The Broad Institute Genomics Platform"/>
            <consortium name="The Broad Institute Genome Sequencing Center for Infectious Disease"/>
            <person name="Wu L."/>
            <person name="Ma J."/>
        </authorList>
    </citation>
    <scope>NUCLEOTIDE SEQUENCE [LARGE SCALE GENOMIC DNA]</scope>
    <source>
        <strain evidence="4">CGMCC-1.15741</strain>
    </source>
</reference>
<keyword evidence="4" id="KW-1185">Reference proteome</keyword>
<dbReference type="Gene3D" id="3.10.450.50">
    <property type="match status" value="1"/>
</dbReference>
<accession>A0ABW1SBU2</accession>
<name>A0ABW1SBU2_9PROT</name>
<sequence>MFRRLTFLVMALGLCASVHADEAASPGSVQTVEAFFEAYDEADTDRLSTLIAEDAEMFVQSSDGFMFYRKGRADVLAYLADVFPGEPADTRRVLIPAGHVVVVSRKTDFLAPEHQSHGERRLVQIKLEEQKVSVLLNILLDRGDPAYFSKWIRP</sequence>
<feature type="chain" id="PRO_5046675090" evidence="1">
    <location>
        <begin position="21"/>
        <end position="154"/>
    </location>
</feature>
<gene>
    <name evidence="3" type="ORF">ACFQDM_12845</name>
</gene>
<evidence type="ECO:0000313" key="3">
    <source>
        <dbReference type="EMBL" id="MFC6198974.1"/>
    </source>
</evidence>
<evidence type="ECO:0000259" key="2">
    <source>
        <dbReference type="Pfam" id="PF12680"/>
    </source>
</evidence>
<dbReference type="Pfam" id="PF12680">
    <property type="entry name" value="SnoaL_2"/>
    <property type="match status" value="1"/>
</dbReference>
<keyword evidence="1" id="KW-0732">Signal</keyword>
<protein>
    <submittedName>
        <fullName evidence="3">Nuclear transport factor 2 family protein</fullName>
    </submittedName>
</protein>
<organism evidence="3 4">
    <name type="scientific">Ponticaulis profundi</name>
    <dbReference type="NCBI Taxonomy" id="2665222"/>
    <lineage>
        <taxon>Bacteria</taxon>
        <taxon>Pseudomonadati</taxon>
        <taxon>Pseudomonadota</taxon>
        <taxon>Alphaproteobacteria</taxon>
        <taxon>Hyphomonadales</taxon>
        <taxon>Hyphomonadaceae</taxon>
        <taxon>Ponticaulis</taxon>
    </lineage>
</organism>
<dbReference type="InterPro" id="IPR032710">
    <property type="entry name" value="NTF2-like_dom_sf"/>
</dbReference>
<dbReference type="EMBL" id="JBHSSW010000017">
    <property type="protein sequence ID" value="MFC6198974.1"/>
    <property type="molecule type" value="Genomic_DNA"/>
</dbReference>
<dbReference type="InterPro" id="IPR037401">
    <property type="entry name" value="SnoaL-like"/>
</dbReference>
<feature type="domain" description="SnoaL-like" evidence="2">
    <location>
        <begin position="32"/>
        <end position="103"/>
    </location>
</feature>
<evidence type="ECO:0000256" key="1">
    <source>
        <dbReference type="SAM" id="SignalP"/>
    </source>
</evidence>
<dbReference type="SUPFAM" id="SSF54427">
    <property type="entry name" value="NTF2-like"/>
    <property type="match status" value="1"/>
</dbReference>
<proteinExistence type="predicted"/>
<evidence type="ECO:0000313" key="4">
    <source>
        <dbReference type="Proteomes" id="UP001596303"/>
    </source>
</evidence>
<dbReference type="Proteomes" id="UP001596303">
    <property type="component" value="Unassembled WGS sequence"/>
</dbReference>
<feature type="signal peptide" evidence="1">
    <location>
        <begin position="1"/>
        <end position="20"/>
    </location>
</feature>